<keyword evidence="5 10" id="KW-0560">Oxidoreductase</keyword>
<feature type="domain" description="Ketopantoate reductase N-terminal" evidence="8">
    <location>
        <begin position="15"/>
        <end position="183"/>
    </location>
</feature>
<reference evidence="10 11" key="1">
    <citation type="submission" date="2023-03" db="EMBL/GenBank/DDBJ databases">
        <title>Whole genome sequencing of Methanotrichaceae archaeon M04Ac.</title>
        <authorList>
            <person name="Khomyakova M.A."/>
            <person name="Merkel A.Y."/>
            <person name="Slobodkin A.I."/>
        </authorList>
    </citation>
    <scope>NUCLEOTIDE SEQUENCE [LARGE SCALE GENOMIC DNA]</scope>
    <source>
        <strain evidence="10 11">M04Ac</strain>
    </source>
</reference>
<comment type="pathway">
    <text evidence="1">Cofactor biosynthesis; coenzyme A biosynthesis.</text>
</comment>
<dbReference type="Proteomes" id="UP001215956">
    <property type="component" value="Unassembled WGS sequence"/>
</dbReference>
<dbReference type="EMBL" id="JARFPL010000010">
    <property type="protein sequence ID" value="MDF0592802.1"/>
    <property type="molecule type" value="Genomic_DNA"/>
</dbReference>
<evidence type="ECO:0000313" key="10">
    <source>
        <dbReference type="EMBL" id="MDF0592802.1"/>
    </source>
</evidence>
<dbReference type="PANTHER" id="PTHR21708">
    <property type="entry name" value="PROBABLE 2-DEHYDROPANTOATE 2-REDUCTASE"/>
    <property type="match status" value="1"/>
</dbReference>
<dbReference type="SUPFAM" id="SSF48179">
    <property type="entry name" value="6-phosphogluconate dehydrogenase C-terminal domain-like"/>
    <property type="match status" value="1"/>
</dbReference>
<dbReference type="Gene3D" id="3.40.50.720">
    <property type="entry name" value="NAD(P)-binding Rossmann-like Domain"/>
    <property type="match status" value="1"/>
</dbReference>
<dbReference type="Pfam" id="PF02558">
    <property type="entry name" value="ApbA"/>
    <property type="match status" value="1"/>
</dbReference>
<evidence type="ECO:0000256" key="6">
    <source>
        <dbReference type="ARBA" id="ARBA00047506"/>
    </source>
</evidence>
<dbReference type="InterPro" id="IPR036291">
    <property type="entry name" value="NAD(P)-bd_dom_sf"/>
</dbReference>
<gene>
    <name evidence="10" type="ORF">P0O24_04315</name>
</gene>
<keyword evidence="11" id="KW-1185">Reference proteome</keyword>
<name>A0ABT5XDP2_9EURY</name>
<keyword evidence="3" id="KW-0521">NADP</keyword>
<dbReference type="InterPro" id="IPR051402">
    <property type="entry name" value="KPR-Related"/>
</dbReference>
<dbReference type="InterPro" id="IPR003710">
    <property type="entry name" value="ApbA"/>
</dbReference>
<evidence type="ECO:0000256" key="4">
    <source>
        <dbReference type="ARBA" id="ARBA00022993"/>
    </source>
</evidence>
<dbReference type="InterPro" id="IPR013752">
    <property type="entry name" value="KPA_reductase"/>
</dbReference>
<protein>
    <submittedName>
        <fullName evidence="10">2-dehydropantoate 2-reductase</fullName>
        <ecNumber evidence="10">1.1.1.169</ecNumber>
    </submittedName>
</protein>
<organism evidence="10 11">
    <name type="scientific">Candidatus Methanocrinis alkalitolerans</name>
    <dbReference type="NCBI Taxonomy" id="3033395"/>
    <lineage>
        <taxon>Archaea</taxon>
        <taxon>Methanobacteriati</taxon>
        <taxon>Methanobacteriota</taxon>
        <taxon>Stenosarchaea group</taxon>
        <taxon>Methanomicrobia</taxon>
        <taxon>Methanotrichales</taxon>
        <taxon>Methanotrichaceae</taxon>
        <taxon>Methanocrinis</taxon>
    </lineage>
</organism>
<dbReference type="PANTHER" id="PTHR21708:SF26">
    <property type="entry name" value="2-DEHYDROPANTOATE 2-REDUCTASE"/>
    <property type="match status" value="1"/>
</dbReference>
<dbReference type="EC" id="1.1.1.169" evidence="10"/>
<proteinExistence type="inferred from homology"/>
<dbReference type="Gene3D" id="1.10.1040.10">
    <property type="entry name" value="N-(1-d-carboxylethyl)-l-norvaline Dehydrogenase, domain 2"/>
    <property type="match status" value="1"/>
</dbReference>
<dbReference type="SUPFAM" id="SSF51735">
    <property type="entry name" value="NAD(P)-binding Rossmann-fold domains"/>
    <property type="match status" value="1"/>
</dbReference>
<sequence>MELEGALGERRMRALIYGGGAVGLGIASCLISSGEEVDIIAREGTVSALRREGLVRTGIFGSFEFGPEEFGAYASLDELLGEERLLRQNGSFDLDRRYNYDYVLVATKSHGSEGAAADLSRRPEILAPAGKVVLFQNGWGNAEIFNEHFQRDQIYSARVITGFQRKKENVVDVTVHADPIHLGSLFDADLAPMVPLAEAISRGGIPTEVVEVVGKDLWAKMLYNCALNPLGAIFGVPYGDLAEVGASRELMEAVIREIFSVMEAAGYETHWSTPEEYIVFFHERLLPPTASHESSTLQDIRAGKPTEIDALSGAVVRLGEEAGFPTPVNWTLYKMVKFMEAKSPSKARDGG</sequence>
<evidence type="ECO:0000256" key="2">
    <source>
        <dbReference type="ARBA" id="ARBA00007870"/>
    </source>
</evidence>
<dbReference type="InterPro" id="IPR013328">
    <property type="entry name" value="6PGD_dom2"/>
</dbReference>
<feature type="domain" description="Ketopantoate reductase C-terminal" evidence="9">
    <location>
        <begin position="215"/>
        <end position="340"/>
    </location>
</feature>
<evidence type="ECO:0000259" key="9">
    <source>
        <dbReference type="Pfam" id="PF08546"/>
    </source>
</evidence>
<dbReference type="NCBIfam" id="TIGR00745">
    <property type="entry name" value="apbA_panE"/>
    <property type="match status" value="1"/>
</dbReference>
<accession>A0ABT5XDP2</accession>
<evidence type="ECO:0000256" key="7">
    <source>
        <dbReference type="ARBA" id="ARBA00048196"/>
    </source>
</evidence>
<dbReference type="Pfam" id="PF08546">
    <property type="entry name" value="ApbA_C"/>
    <property type="match status" value="1"/>
</dbReference>
<keyword evidence="4" id="KW-0173">Coenzyme A biosynthesis</keyword>
<evidence type="ECO:0000256" key="5">
    <source>
        <dbReference type="ARBA" id="ARBA00023002"/>
    </source>
</evidence>
<comment type="catalytic activity">
    <reaction evidence="7">
        <text>(R)-pantoate + NAD(+) = 2-dehydropantoate + NADH + H(+)</text>
        <dbReference type="Rhea" id="RHEA:61292"/>
        <dbReference type="ChEBI" id="CHEBI:11561"/>
        <dbReference type="ChEBI" id="CHEBI:15378"/>
        <dbReference type="ChEBI" id="CHEBI:15980"/>
        <dbReference type="ChEBI" id="CHEBI:57540"/>
        <dbReference type="ChEBI" id="CHEBI:57945"/>
    </reaction>
    <physiologicalReaction direction="right-to-left" evidence="7">
        <dbReference type="Rhea" id="RHEA:61294"/>
    </physiologicalReaction>
</comment>
<evidence type="ECO:0000259" key="8">
    <source>
        <dbReference type="Pfam" id="PF02558"/>
    </source>
</evidence>
<evidence type="ECO:0000256" key="3">
    <source>
        <dbReference type="ARBA" id="ARBA00022857"/>
    </source>
</evidence>
<dbReference type="InterPro" id="IPR013332">
    <property type="entry name" value="KPR_N"/>
</dbReference>
<comment type="catalytic activity">
    <reaction evidence="6">
        <text>(R)-pantoate + NADP(+) = 2-dehydropantoate + NADPH + H(+)</text>
        <dbReference type="Rhea" id="RHEA:16233"/>
        <dbReference type="ChEBI" id="CHEBI:11561"/>
        <dbReference type="ChEBI" id="CHEBI:15378"/>
        <dbReference type="ChEBI" id="CHEBI:15980"/>
        <dbReference type="ChEBI" id="CHEBI:57783"/>
        <dbReference type="ChEBI" id="CHEBI:58349"/>
        <dbReference type="EC" id="1.1.1.169"/>
    </reaction>
    <physiologicalReaction direction="right-to-left" evidence="6">
        <dbReference type="Rhea" id="RHEA:16235"/>
    </physiologicalReaction>
</comment>
<dbReference type="RefSeq" id="WP_316968509.1">
    <property type="nucleotide sequence ID" value="NZ_JARFPL010000010.1"/>
</dbReference>
<comment type="caution">
    <text evidence="10">The sequence shown here is derived from an EMBL/GenBank/DDBJ whole genome shotgun (WGS) entry which is preliminary data.</text>
</comment>
<dbReference type="InterPro" id="IPR008927">
    <property type="entry name" value="6-PGluconate_DH-like_C_sf"/>
</dbReference>
<comment type="similarity">
    <text evidence="2">Belongs to the ketopantoate reductase family.</text>
</comment>
<evidence type="ECO:0000256" key="1">
    <source>
        <dbReference type="ARBA" id="ARBA00004724"/>
    </source>
</evidence>
<dbReference type="GO" id="GO:0008677">
    <property type="term" value="F:2-dehydropantoate 2-reductase activity"/>
    <property type="evidence" value="ECO:0007669"/>
    <property type="project" value="UniProtKB-EC"/>
</dbReference>
<evidence type="ECO:0000313" key="11">
    <source>
        <dbReference type="Proteomes" id="UP001215956"/>
    </source>
</evidence>